<dbReference type="RefSeq" id="WP_189685307.1">
    <property type="nucleotide sequence ID" value="NZ_BMYK01000001.1"/>
</dbReference>
<dbReference type="InterPro" id="IPR016193">
    <property type="entry name" value="Cytidine_deaminase-like"/>
</dbReference>
<evidence type="ECO:0000256" key="1">
    <source>
        <dbReference type="ARBA" id="ARBA00022723"/>
    </source>
</evidence>
<dbReference type="PANTHER" id="PTHR11079">
    <property type="entry name" value="CYTOSINE DEAMINASE FAMILY MEMBER"/>
    <property type="match status" value="1"/>
</dbReference>
<dbReference type="InterPro" id="IPR016192">
    <property type="entry name" value="APOBEC/CMP_deaminase_Zn-bd"/>
</dbReference>
<dbReference type="Gene3D" id="3.40.140.10">
    <property type="entry name" value="Cytidine Deaminase, domain 2"/>
    <property type="match status" value="1"/>
</dbReference>
<dbReference type="SUPFAM" id="SSF53927">
    <property type="entry name" value="Cytidine deaminase-like"/>
    <property type="match status" value="1"/>
</dbReference>
<keyword evidence="5" id="KW-1185">Reference proteome</keyword>
<dbReference type="CDD" id="cd01285">
    <property type="entry name" value="nucleoside_deaminase"/>
    <property type="match status" value="1"/>
</dbReference>
<evidence type="ECO:0000256" key="2">
    <source>
        <dbReference type="ARBA" id="ARBA00022833"/>
    </source>
</evidence>
<dbReference type="Pfam" id="PF00383">
    <property type="entry name" value="dCMP_cyt_deam_1"/>
    <property type="match status" value="1"/>
</dbReference>
<keyword evidence="2" id="KW-0862">Zinc</keyword>
<dbReference type="PANTHER" id="PTHR11079:SF179">
    <property type="entry name" value="TRNA(ADENINE(34)) DEAMINASE, CHLOROPLASTIC"/>
    <property type="match status" value="1"/>
</dbReference>
<dbReference type="PROSITE" id="PS00903">
    <property type="entry name" value="CYT_DCMP_DEAMINASES_1"/>
    <property type="match status" value="1"/>
</dbReference>
<comment type="caution">
    <text evidence="4">The sequence shown here is derived from an EMBL/GenBank/DDBJ whole genome shotgun (WGS) entry which is preliminary data.</text>
</comment>
<sequence length="153" mass="16493">MNDEHWMRLALNEAQEAYARGDWPTGAVLVQGGKLLARGQNRQVSQGDPTLHAEPDALRQAFAAHGPAAAQGATLYCTMEPCPMCAGALQLAGVTTLVLALRHATLRRSDLGDYSVERFCALTGRAMALRGGVLEADYLALRLRWGGDQVHHS</sequence>
<reference evidence="5" key="1">
    <citation type="journal article" date="2019" name="Int. J. Syst. Evol. Microbiol.">
        <title>The Global Catalogue of Microorganisms (GCM) 10K type strain sequencing project: providing services to taxonomists for standard genome sequencing and annotation.</title>
        <authorList>
            <consortium name="The Broad Institute Genomics Platform"/>
            <consortium name="The Broad Institute Genome Sequencing Center for Infectious Disease"/>
            <person name="Wu L."/>
            <person name="Ma J."/>
        </authorList>
    </citation>
    <scope>NUCLEOTIDE SEQUENCE [LARGE SCALE GENOMIC DNA]</scope>
    <source>
        <strain evidence="5">KCTC 23314</strain>
    </source>
</reference>
<organism evidence="4 5">
    <name type="scientific">Pseudorhodoferax aquiterrae</name>
    <dbReference type="NCBI Taxonomy" id="747304"/>
    <lineage>
        <taxon>Bacteria</taxon>
        <taxon>Pseudomonadati</taxon>
        <taxon>Pseudomonadota</taxon>
        <taxon>Betaproteobacteria</taxon>
        <taxon>Burkholderiales</taxon>
        <taxon>Comamonadaceae</taxon>
    </lineage>
</organism>
<dbReference type="PROSITE" id="PS51747">
    <property type="entry name" value="CYT_DCMP_DEAMINASES_2"/>
    <property type="match status" value="1"/>
</dbReference>
<protein>
    <recommendedName>
        <fullName evidence="3">CMP/dCMP-type deaminase domain-containing protein</fullName>
    </recommendedName>
</protein>
<proteinExistence type="predicted"/>
<keyword evidence="1" id="KW-0479">Metal-binding</keyword>
<dbReference type="Proteomes" id="UP000626210">
    <property type="component" value="Unassembled WGS sequence"/>
</dbReference>
<evidence type="ECO:0000313" key="4">
    <source>
        <dbReference type="EMBL" id="GHC69765.1"/>
    </source>
</evidence>
<evidence type="ECO:0000313" key="5">
    <source>
        <dbReference type="Proteomes" id="UP000626210"/>
    </source>
</evidence>
<evidence type="ECO:0000259" key="3">
    <source>
        <dbReference type="PROSITE" id="PS51747"/>
    </source>
</evidence>
<name>A0ABQ3FVX7_9BURK</name>
<dbReference type="InterPro" id="IPR002125">
    <property type="entry name" value="CMP_dCMP_dom"/>
</dbReference>
<gene>
    <name evidence="4" type="ORF">GCM10007320_03540</name>
</gene>
<dbReference type="EMBL" id="BMYK01000001">
    <property type="protein sequence ID" value="GHC69765.1"/>
    <property type="molecule type" value="Genomic_DNA"/>
</dbReference>
<feature type="domain" description="CMP/dCMP-type deaminase" evidence="3">
    <location>
        <begin position="1"/>
        <end position="122"/>
    </location>
</feature>
<accession>A0ABQ3FVX7</accession>